<keyword evidence="2" id="KW-0238">DNA-binding</keyword>
<dbReference type="InterPro" id="IPR052021">
    <property type="entry name" value="Type-I_RS_S_subunit"/>
</dbReference>
<proteinExistence type="predicted"/>
<dbReference type="PANTHER" id="PTHR30408">
    <property type="entry name" value="TYPE-1 RESTRICTION ENZYME ECOKI SPECIFICITY PROTEIN"/>
    <property type="match status" value="1"/>
</dbReference>
<comment type="caution">
    <text evidence="3">The sequence shown here is derived from an EMBL/GenBank/DDBJ whole genome shotgun (WGS) entry which is preliminary data.</text>
</comment>
<accession>A0A0F9BHB2</accession>
<evidence type="ECO:0000256" key="1">
    <source>
        <dbReference type="ARBA" id="ARBA00022747"/>
    </source>
</evidence>
<dbReference type="Gene3D" id="3.90.220.20">
    <property type="entry name" value="DNA methylase specificity domains"/>
    <property type="match status" value="2"/>
</dbReference>
<gene>
    <name evidence="3" type="ORF">LCGC14_2789390</name>
</gene>
<evidence type="ECO:0008006" key="4">
    <source>
        <dbReference type="Google" id="ProtNLM"/>
    </source>
</evidence>
<dbReference type="InterPro" id="IPR044946">
    <property type="entry name" value="Restrct_endonuc_typeI_TRD_sf"/>
</dbReference>
<keyword evidence="1" id="KW-0680">Restriction system</keyword>
<sequence length="366" mass="40924">TSKPESRLAKQGTILVMASASPGRSTLVTKAHEDAFISHHFMRVEPLDADQSGWVYAFLRSTQGRAMMSGSQYASIIRHIEPHHVAALPVPAVSEKTAADFRERVQRILDLRNDAYRLAQEADARFAEAVGPIKPKQNEEGFVMRASDLFGGRRRLEASYHAPQAAAILHRFKRFDRLRDVTERVWWMTRFKRFYGDGGIPYLSADELFTVNPQGSKRILVDPGDHHRDFFVENGWIVMACSGQVYGLNGAAALMTDYHENTFFSHDLIRIIADKSKIRAGYLLVTRTHRTHGRPLLIRVAYGTSIPHLDPADVGEFPVVRLDDAEESAIADLAEASAKARAEADVIERAIATDASDIIDRFIASQ</sequence>
<feature type="non-terminal residue" evidence="3">
    <location>
        <position position="1"/>
    </location>
</feature>
<dbReference type="EMBL" id="LAZR01052046">
    <property type="protein sequence ID" value="KKK83836.1"/>
    <property type="molecule type" value="Genomic_DNA"/>
</dbReference>
<name>A0A0F9BHB2_9ZZZZ</name>
<reference evidence="3" key="1">
    <citation type="journal article" date="2015" name="Nature">
        <title>Complex archaea that bridge the gap between prokaryotes and eukaryotes.</title>
        <authorList>
            <person name="Spang A."/>
            <person name="Saw J.H."/>
            <person name="Jorgensen S.L."/>
            <person name="Zaremba-Niedzwiedzka K."/>
            <person name="Martijn J."/>
            <person name="Lind A.E."/>
            <person name="van Eijk R."/>
            <person name="Schleper C."/>
            <person name="Guy L."/>
            <person name="Ettema T.J."/>
        </authorList>
    </citation>
    <scope>NUCLEOTIDE SEQUENCE</scope>
</reference>
<organism evidence="3">
    <name type="scientific">marine sediment metagenome</name>
    <dbReference type="NCBI Taxonomy" id="412755"/>
    <lineage>
        <taxon>unclassified sequences</taxon>
        <taxon>metagenomes</taxon>
        <taxon>ecological metagenomes</taxon>
    </lineage>
</organism>
<dbReference type="GO" id="GO:0009307">
    <property type="term" value="P:DNA restriction-modification system"/>
    <property type="evidence" value="ECO:0007669"/>
    <property type="project" value="UniProtKB-KW"/>
</dbReference>
<protein>
    <recommendedName>
        <fullName evidence="4">Type I restriction modification DNA specificity domain-containing protein</fullName>
    </recommendedName>
</protein>
<evidence type="ECO:0000313" key="3">
    <source>
        <dbReference type="EMBL" id="KKK83836.1"/>
    </source>
</evidence>
<dbReference type="GO" id="GO:0003677">
    <property type="term" value="F:DNA binding"/>
    <property type="evidence" value="ECO:0007669"/>
    <property type="project" value="UniProtKB-KW"/>
</dbReference>
<dbReference type="PANTHER" id="PTHR30408:SF12">
    <property type="entry name" value="TYPE I RESTRICTION ENZYME MJAVIII SPECIFICITY SUBUNIT"/>
    <property type="match status" value="1"/>
</dbReference>
<dbReference type="AlphaFoldDB" id="A0A0F9BHB2"/>
<evidence type="ECO:0000256" key="2">
    <source>
        <dbReference type="ARBA" id="ARBA00023125"/>
    </source>
</evidence>
<dbReference type="SUPFAM" id="SSF116734">
    <property type="entry name" value="DNA methylase specificity domain"/>
    <property type="match status" value="2"/>
</dbReference>